<dbReference type="Proteomes" id="UP000216984">
    <property type="component" value="Unassembled WGS sequence"/>
</dbReference>
<dbReference type="AlphaFoldDB" id="A0A7Z1DS21"/>
<name>A0A7Z1DS21_9GAMM</name>
<organism evidence="1 2">
    <name type="scientific">Marinobacter vinifirmus</name>
    <dbReference type="NCBI Taxonomy" id="355591"/>
    <lineage>
        <taxon>Bacteria</taxon>
        <taxon>Pseudomonadati</taxon>
        <taxon>Pseudomonadota</taxon>
        <taxon>Gammaproteobacteria</taxon>
        <taxon>Pseudomonadales</taxon>
        <taxon>Marinobacteraceae</taxon>
        <taxon>Marinobacter</taxon>
    </lineage>
</organism>
<dbReference type="RefSeq" id="WP_094625887.1">
    <property type="nucleotide sequence ID" value="NZ_NEFY01000019.1"/>
</dbReference>
<evidence type="ECO:0000313" key="1">
    <source>
        <dbReference type="EMBL" id="OZC34936.1"/>
    </source>
</evidence>
<accession>A0A7Z1DS21</accession>
<comment type="caution">
    <text evidence="1">The sequence shown here is derived from an EMBL/GenBank/DDBJ whole genome shotgun (WGS) entry which is preliminary data.</text>
</comment>
<gene>
    <name evidence="1" type="ORF">B9Q17_00095</name>
</gene>
<proteinExistence type="predicted"/>
<keyword evidence="2" id="KW-1185">Reference proteome</keyword>
<sequence length="106" mass="12245">MSRHFFKTLYQGKPATVLLGYDQPLNGFFMVIEEDGQESDEYIYSNLFDEVSHPSTLEPYRKRLNELGIFVPIEMIMEVEADGAARMGNKNVYHSIVNGTHRREVD</sequence>
<reference evidence="1 2" key="1">
    <citation type="submission" date="2017-06" db="EMBL/GenBank/DDBJ databases">
        <title>Draft genome sequence of the halophilic bacterium Marinobacter vinifirmus FB1.</title>
        <authorList>
            <person name="Stepanov V.G."/>
            <person name="Roberts D.J."/>
            <person name="Fox G.E."/>
        </authorList>
    </citation>
    <scope>NUCLEOTIDE SEQUENCE [LARGE SCALE GENOMIC DNA]</scope>
    <source>
        <strain evidence="1 2">FB1</strain>
    </source>
</reference>
<dbReference type="EMBL" id="NEFY01000019">
    <property type="protein sequence ID" value="OZC34936.1"/>
    <property type="molecule type" value="Genomic_DNA"/>
</dbReference>
<evidence type="ECO:0000313" key="2">
    <source>
        <dbReference type="Proteomes" id="UP000216984"/>
    </source>
</evidence>
<protein>
    <submittedName>
        <fullName evidence="1">Uncharacterized protein</fullName>
    </submittedName>
</protein>